<reference evidence="1" key="2">
    <citation type="submission" date="2020-10" db="EMBL/GenBank/DDBJ databases">
        <authorList>
            <person name="Scholz U."/>
            <person name="Mascher M."/>
            <person name="Fiebig A."/>
        </authorList>
    </citation>
    <scope>NUCLEOTIDE SEQUENCE [LARGE SCALE GENOMIC DNA]</scope>
    <source>
        <strain evidence="1">cv. Morex</strain>
    </source>
</reference>
<keyword evidence="2" id="KW-1185">Reference proteome</keyword>
<reference evidence="1" key="3">
    <citation type="submission" date="2022-01" db="UniProtKB">
        <authorList>
            <consortium name="EnsemblPlants"/>
        </authorList>
    </citation>
    <scope>IDENTIFICATION</scope>
    <source>
        <strain evidence="1">subsp. vulgare</strain>
    </source>
</reference>
<evidence type="ECO:0000313" key="2">
    <source>
        <dbReference type="Proteomes" id="UP000011116"/>
    </source>
</evidence>
<dbReference type="SMR" id="A0A8I6XYS8"/>
<dbReference type="Proteomes" id="UP000011116">
    <property type="component" value="Chromosome 6H"/>
</dbReference>
<evidence type="ECO:0000313" key="1">
    <source>
        <dbReference type="EnsemblPlants" id="HORVU.MOREX.r3.6HG0626480.1"/>
    </source>
</evidence>
<accession>A0A8I6XYS8</accession>
<protein>
    <submittedName>
        <fullName evidence="1">Uncharacterized protein</fullName>
    </submittedName>
</protein>
<reference evidence="2" key="1">
    <citation type="journal article" date="2012" name="Nature">
        <title>A physical, genetic and functional sequence assembly of the barley genome.</title>
        <authorList>
            <consortium name="The International Barley Genome Sequencing Consortium"/>
            <person name="Mayer K.F."/>
            <person name="Waugh R."/>
            <person name="Brown J.W."/>
            <person name="Schulman A."/>
            <person name="Langridge P."/>
            <person name="Platzer M."/>
            <person name="Fincher G.B."/>
            <person name="Muehlbauer G.J."/>
            <person name="Sato K."/>
            <person name="Close T.J."/>
            <person name="Wise R.P."/>
            <person name="Stein N."/>
        </authorList>
    </citation>
    <scope>NUCLEOTIDE SEQUENCE [LARGE SCALE GENOMIC DNA]</scope>
    <source>
        <strain evidence="2">cv. Morex</strain>
    </source>
</reference>
<dbReference type="Gramene" id="HORVU.MOREX.r2.6HG0519840.1">
    <property type="protein sequence ID" value="HORVU.MOREX.r2.6HG0519840.1"/>
    <property type="gene ID" value="HORVU.MOREX.r2.6HG0519840"/>
</dbReference>
<dbReference type="Gramene" id="HORVU.MOREX.r3.6HG0626480.1">
    <property type="protein sequence ID" value="HORVU.MOREX.r3.6HG0626480.1"/>
    <property type="gene ID" value="HORVU.MOREX.r3.6HG0626480"/>
</dbReference>
<sequence length="182" mass="20033">MNVDSVTRTQISAHLQKHRKRMEREQNMAMFMDSYGNSASNSKSAKARHTISNMSGYHSNDKVQRTMMPSLSRDPQGLDISAAAMRRALRLGAVFDDFQYSSGPISDQPCETIGDIMGEDGIAYEANGSNSSSHGQVVSQTYNSRVAQEITFKNNYHDGQVSNISKVPVAGLVDYPDSEDSD</sequence>
<dbReference type="EnsemblPlants" id="HORVU.MOREX.r3.6HG0626480.1">
    <property type="protein sequence ID" value="HORVU.MOREX.r3.6HG0626480.1"/>
    <property type="gene ID" value="HORVU.MOREX.r3.6HG0626480"/>
</dbReference>
<name>A0A8I6XYS8_HORVV</name>
<proteinExistence type="predicted"/>
<dbReference type="AlphaFoldDB" id="A0A8I6XYS8"/>
<organism evidence="1 2">
    <name type="scientific">Hordeum vulgare subsp. vulgare</name>
    <name type="common">Domesticated barley</name>
    <dbReference type="NCBI Taxonomy" id="112509"/>
    <lineage>
        <taxon>Eukaryota</taxon>
        <taxon>Viridiplantae</taxon>
        <taxon>Streptophyta</taxon>
        <taxon>Embryophyta</taxon>
        <taxon>Tracheophyta</taxon>
        <taxon>Spermatophyta</taxon>
        <taxon>Magnoliopsida</taxon>
        <taxon>Liliopsida</taxon>
        <taxon>Poales</taxon>
        <taxon>Poaceae</taxon>
        <taxon>BOP clade</taxon>
        <taxon>Pooideae</taxon>
        <taxon>Triticodae</taxon>
        <taxon>Triticeae</taxon>
        <taxon>Hordeinae</taxon>
        <taxon>Hordeum</taxon>
    </lineage>
</organism>